<dbReference type="EMBL" id="CP047650">
    <property type="protein sequence ID" value="QHI98408.1"/>
    <property type="molecule type" value="Genomic_DNA"/>
</dbReference>
<feature type="signal peptide" evidence="1">
    <location>
        <begin position="1"/>
        <end position="24"/>
    </location>
</feature>
<dbReference type="KEGG" id="xyk:GT347_10625"/>
<proteinExistence type="predicted"/>
<protein>
    <submittedName>
        <fullName evidence="2">Uncharacterized protein</fullName>
    </submittedName>
</protein>
<gene>
    <name evidence="2" type="ORF">GT347_10625</name>
</gene>
<keyword evidence="1" id="KW-0732">Signal</keyword>
<dbReference type="PROSITE" id="PS51257">
    <property type="entry name" value="PROKAR_LIPOPROTEIN"/>
    <property type="match status" value="1"/>
</dbReference>
<reference evidence="2 3" key="1">
    <citation type="submission" date="2020-01" db="EMBL/GenBank/DDBJ databases">
        <title>Genome sequencing of strain KACC 21265.</title>
        <authorList>
            <person name="Heo J."/>
            <person name="Kim S.-J."/>
            <person name="Kim J.-S."/>
            <person name="Hong S.-B."/>
            <person name="Kwon S.-W."/>
        </authorList>
    </citation>
    <scope>NUCLEOTIDE SEQUENCE [LARGE SCALE GENOMIC DNA]</scope>
    <source>
        <strain evidence="2 3">KACC 21265</strain>
    </source>
</reference>
<dbReference type="Proteomes" id="UP000464787">
    <property type="component" value="Chromosome"/>
</dbReference>
<keyword evidence="3" id="KW-1185">Reference proteome</keyword>
<evidence type="ECO:0000313" key="2">
    <source>
        <dbReference type="EMBL" id="QHI98408.1"/>
    </source>
</evidence>
<sequence>MPLIPSRMPAALTLLACAALTACGGGNDPVIVGGGGSTVQPVSTTLAPWPAAPAIPAP</sequence>
<organism evidence="2 3">
    <name type="scientific">Xylophilus rhododendri</name>
    <dbReference type="NCBI Taxonomy" id="2697032"/>
    <lineage>
        <taxon>Bacteria</taxon>
        <taxon>Pseudomonadati</taxon>
        <taxon>Pseudomonadota</taxon>
        <taxon>Betaproteobacteria</taxon>
        <taxon>Burkholderiales</taxon>
        <taxon>Xylophilus</taxon>
    </lineage>
</organism>
<name>A0A857J6J1_9BURK</name>
<accession>A0A857J6J1</accession>
<feature type="chain" id="PRO_5032316080" evidence="1">
    <location>
        <begin position="25"/>
        <end position="58"/>
    </location>
</feature>
<dbReference type="AlphaFoldDB" id="A0A857J6J1"/>
<evidence type="ECO:0000256" key="1">
    <source>
        <dbReference type="SAM" id="SignalP"/>
    </source>
</evidence>
<evidence type="ECO:0000313" key="3">
    <source>
        <dbReference type="Proteomes" id="UP000464787"/>
    </source>
</evidence>
<dbReference type="RefSeq" id="WP_160551925.1">
    <property type="nucleotide sequence ID" value="NZ_CP047650.1"/>
</dbReference>